<dbReference type="InterPro" id="IPR052353">
    <property type="entry name" value="Benzoxazolinone_Detox_Enz"/>
</dbReference>
<dbReference type="Proteomes" id="UP000252770">
    <property type="component" value="Unassembled WGS sequence"/>
</dbReference>
<dbReference type="GO" id="GO:0030170">
    <property type="term" value="F:pyridoxal phosphate binding"/>
    <property type="evidence" value="ECO:0007669"/>
    <property type="project" value="InterPro"/>
</dbReference>
<reference evidence="3 4" key="1">
    <citation type="submission" date="2018-07" db="EMBL/GenBank/DDBJ databases">
        <title>Desertimonas flava gen. nov. sp. nov.</title>
        <authorList>
            <person name="Liu S."/>
        </authorList>
    </citation>
    <scope>NUCLEOTIDE SEQUENCE [LARGE SCALE GENOMIC DNA]</scope>
    <source>
        <strain evidence="3 4">16Sb5-5</strain>
    </source>
</reference>
<dbReference type="PANTHER" id="PTHR30212">
    <property type="entry name" value="PROTEIN YIIM"/>
    <property type="match status" value="1"/>
</dbReference>
<evidence type="ECO:0000313" key="3">
    <source>
        <dbReference type="EMBL" id="RCK69723.1"/>
    </source>
</evidence>
<dbReference type="EMBL" id="QOUI01000005">
    <property type="protein sequence ID" value="RCK69723.1"/>
    <property type="molecule type" value="Genomic_DNA"/>
</dbReference>
<dbReference type="GO" id="GO:0030151">
    <property type="term" value="F:molybdenum ion binding"/>
    <property type="evidence" value="ECO:0007669"/>
    <property type="project" value="InterPro"/>
</dbReference>
<dbReference type="SUPFAM" id="SSF50800">
    <property type="entry name" value="PK beta-barrel domain-like"/>
    <property type="match status" value="1"/>
</dbReference>
<proteinExistence type="predicted"/>
<dbReference type="PANTHER" id="PTHR30212:SF2">
    <property type="entry name" value="PROTEIN YIIM"/>
    <property type="match status" value="1"/>
</dbReference>
<dbReference type="InterPro" id="IPR005302">
    <property type="entry name" value="MoCF_Sase_C"/>
</dbReference>
<feature type="domain" description="MOSC" evidence="2">
    <location>
        <begin position="28"/>
        <end position="171"/>
    </location>
</feature>
<dbReference type="PROSITE" id="PS51340">
    <property type="entry name" value="MOSC"/>
    <property type="match status" value="1"/>
</dbReference>
<evidence type="ECO:0000313" key="4">
    <source>
        <dbReference type="Proteomes" id="UP000252770"/>
    </source>
</evidence>
<dbReference type="InterPro" id="IPR011037">
    <property type="entry name" value="Pyrv_Knase-like_insert_dom_sf"/>
</dbReference>
<organism evidence="3 4">
    <name type="scientific">Desertihabitans brevis</name>
    <dbReference type="NCBI Taxonomy" id="2268447"/>
    <lineage>
        <taxon>Bacteria</taxon>
        <taxon>Bacillati</taxon>
        <taxon>Actinomycetota</taxon>
        <taxon>Actinomycetes</taxon>
        <taxon>Propionibacteriales</taxon>
        <taxon>Propionibacteriaceae</taxon>
        <taxon>Desertihabitans</taxon>
    </lineage>
</organism>
<dbReference type="AlphaFoldDB" id="A0A367YV21"/>
<evidence type="ECO:0000256" key="1">
    <source>
        <dbReference type="SAM" id="MobiDB-lite"/>
    </source>
</evidence>
<sequence>MTRVLSVNVGRAAPNPYKDALTTGIDKRPVDGPVEVRAPGPKHGGLGSGVVGDHIGDRKHHGGDEQAVYAYAREDLDRWEGRLERELANGVFGENLTTSGIALEDCRLGERWRVGTCELVVTVPRIPCSTFRGWLDVRGWLRKFTADARPGTYLSVAVPGEVTAGDAVEVLHRPDHDVTVEQAFLAIITRPDLAPSLLDAEPHLTPELRRTALRRARRAAEDAPTP</sequence>
<dbReference type="Gene3D" id="2.40.33.20">
    <property type="entry name" value="PK beta-barrel domain-like"/>
    <property type="match status" value="1"/>
</dbReference>
<keyword evidence="4" id="KW-1185">Reference proteome</keyword>
<dbReference type="RefSeq" id="WP_114126483.1">
    <property type="nucleotide sequence ID" value="NZ_QOUI01000005.1"/>
</dbReference>
<feature type="region of interest" description="Disordered" evidence="1">
    <location>
        <begin position="16"/>
        <end position="47"/>
    </location>
</feature>
<evidence type="ECO:0000259" key="2">
    <source>
        <dbReference type="PROSITE" id="PS51340"/>
    </source>
</evidence>
<accession>A0A367YV21</accession>
<name>A0A367YV21_9ACTN</name>
<dbReference type="GO" id="GO:0003824">
    <property type="term" value="F:catalytic activity"/>
    <property type="evidence" value="ECO:0007669"/>
    <property type="project" value="InterPro"/>
</dbReference>
<dbReference type="Pfam" id="PF03473">
    <property type="entry name" value="MOSC"/>
    <property type="match status" value="1"/>
</dbReference>
<gene>
    <name evidence="3" type="ORF">DT076_09815</name>
</gene>
<protein>
    <submittedName>
        <fullName evidence="3">MOSC domain-containing protein</fullName>
    </submittedName>
</protein>
<comment type="caution">
    <text evidence="3">The sequence shown here is derived from an EMBL/GenBank/DDBJ whole genome shotgun (WGS) entry which is preliminary data.</text>
</comment>